<proteinExistence type="predicted"/>
<dbReference type="AlphaFoldDB" id="A0A127M7U3"/>
<accession>A0A127M7U3</accession>
<dbReference type="KEGG" id="zal:AZF00_13765"/>
<dbReference type="EMBL" id="CP014544">
    <property type="protein sequence ID" value="AMO69307.1"/>
    <property type="molecule type" value="Genomic_DNA"/>
</dbReference>
<dbReference type="RefSeq" id="WP_062384066.1">
    <property type="nucleotide sequence ID" value="NZ_CP014544.1"/>
</dbReference>
<keyword evidence="1" id="KW-0732">Signal</keyword>
<reference evidence="2 3" key="1">
    <citation type="submission" date="2015-12" db="EMBL/GenBank/DDBJ databases">
        <authorList>
            <person name="Shamseldin A."/>
            <person name="Moawad H."/>
            <person name="Abd El-Rahim W.M."/>
            <person name="Sadowsky M.J."/>
        </authorList>
    </citation>
    <scope>NUCLEOTIDE SEQUENCE [LARGE SCALE GENOMIC DNA]</scope>
    <source>
        <strain evidence="2 3">SM2</strain>
    </source>
</reference>
<feature type="signal peptide" evidence="1">
    <location>
        <begin position="1"/>
        <end position="18"/>
    </location>
</feature>
<evidence type="ECO:0000313" key="3">
    <source>
        <dbReference type="Proteomes" id="UP000074119"/>
    </source>
</evidence>
<evidence type="ECO:0000313" key="2">
    <source>
        <dbReference type="EMBL" id="AMO69307.1"/>
    </source>
</evidence>
<gene>
    <name evidence="2" type="ORF">AZF00_13765</name>
</gene>
<name>A0A127M7U3_9GAMM</name>
<evidence type="ECO:0000256" key="1">
    <source>
        <dbReference type="SAM" id="SignalP"/>
    </source>
</evidence>
<protein>
    <submittedName>
        <fullName evidence="2">Uncharacterized protein</fullName>
    </submittedName>
</protein>
<dbReference type="PROSITE" id="PS51257">
    <property type="entry name" value="PROKAR_LIPOPROTEIN"/>
    <property type="match status" value="1"/>
</dbReference>
<dbReference type="Proteomes" id="UP000074119">
    <property type="component" value="Chromosome"/>
</dbReference>
<feature type="chain" id="PRO_5007275113" evidence="1">
    <location>
        <begin position="19"/>
        <end position="159"/>
    </location>
</feature>
<organism evidence="2 3">
    <name type="scientific">Zhongshania aliphaticivorans</name>
    <dbReference type="NCBI Taxonomy" id="1470434"/>
    <lineage>
        <taxon>Bacteria</taxon>
        <taxon>Pseudomonadati</taxon>
        <taxon>Pseudomonadota</taxon>
        <taxon>Gammaproteobacteria</taxon>
        <taxon>Cellvibrionales</taxon>
        <taxon>Spongiibacteraceae</taxon>
        <taxon>Zhongshania</taxon>
    </lineage>
</organism>
<sequence>MPLRLSCLTLLCTFVISACQTPPTPRTPEPIEIQTALQHLENKQYQAAATSFQAALNTGSERVSQQALAGLCLLHLQNQDIAAATSSLDELYQRALRKPQGDNSLQMLRISLQLNLENTLRLNLESQSRQAAEAKQQQLHNETLALQRALAKLRQLSLQ</sequence>